<dbReference type="InterPro" id="IPR033250">
    <property type="entry name" value="CEP"/>
</dbReference>
<evidence type="ECO:0000256" key="5">
    <source>
        <dbReference type="ARBA" id="ARBA00022702"/>
    </source>
</evidence>
<keyword evidence="3" id="KW-0052">Apoplast</keyword>
<evidence type="ECO:0000256" key="6">
    <source>
        <dbReference type="ARBA" id="ARBA00022729"/>
    </source>
</evidence>
<comment type="caution">
    <text evidence="9">The sequence shown here is derived from an EMBL/GenBank/DDBJ whole genome shotgun (WGS) entry which is preliminary data.</text>
</comment>
<evidence type="ECO:0000313" key="10">
    <source>
        <dbReference type="Proteomes" id="UP000811609"/>
    </source>
</evidence>
<name>A0A8T1RAR8_CARIL</name>
<evidence type="ECO:0000256" key="4">
    <source>
        <dbReference type="ARBA" id="ARBA00022525"/>
    </source>
</evidence>
<keyword evidence="5" id="KW-0372">Hormone</keyword>
<proteinExistence type="inferred from homology"/>
<evidence type="ECO:0000256" key="7">
    <source>
        <dbReference type="ARBA" id="ARBA00023278"/>
    </source>
</evidence>
<keyword evidence="10" id="KW-1185">Reference proteome</keyword>
<dbReference type="GO" id="GO:0048046">
    <property type="term" value="C:apoplast"/>
    <property type="evidence" value="ECO:0007669"/>
    <property type="project" value="UniProtKB-SubCell"/>
</dbReference>
<feature type="chain" id="PRO_5035844440" description="Encoded protein" evidence="8">
    <location>
        <begin position="32"/>
        <end position="103"/>
    </location>
</feature>
<evidence type="ECO:0000256" key="1">
    <source>
        <dbReference type="ARBA" id="ARBA00004271"/>
    </source>
</evidence>
<sequence length="103" mass="11254">MANASRTSTATRTCLFFLMIIFCHELLSIEARNVEPKKKYLRCAGCSRPDTKGIASTQPRKFVASPSHLHLDGTETTTIIGFVEAFRPTSPGHSPGVGHSIHN</sequence>
<reference evidence="9" key="1">
    <citation type="submission" date="2020-12" db="EMBL/GenBank/DDBJ databases">
        <title>WGS assembly of Carya illinoinensis cv. Pawnee.</title>
        <authorList>
            <person name="Platts A."/>
            <person name="Shu S."/>
            <person name="Wright S."/>
            <person name="Barry K."/>
            <person name="Edger P."/>
            <person name="Pires J.C."/>
            <person name="Schmutz J."/>
        </authorList>
    </citation>
    <scope>NUCLEOTIDE SEQUENCE</scope>
    <source>
        <tissue evidence="9">Leaf</tissue>
    </source>
</reference>
<dbReference type="AlphaFoldDB" id="A0A8T1RAR8"/>
<dbReference type="GO" id="GO:1901371">
    <property type="term" value="P:regulation of leaf morphogenesis"/>
    <property type="evidence" value="ECO:0007669"/>
    <property type="project" value="TreeGrafter"/>
</dbReference>
<feature type="signal peptide" evidence="8">
    <location>
        <begin position="1"/>
        <end position="31"/>
    </location>
</feature>
<evidence type="ECO:0000256" key="2">
    <source>
        <dbReference type="ARBA" id="ARBA00008963"/>
    </source>
</evidence>
<evidence type="ECO:0000313" key="9">
    <source>
        <dbReference type="EMBL" id="KAG6663182.1"/>
    </source>
</evidence>
<dbReference type="GO" id="GO:1902025">
    <property type="term" value="P:nitrate import"/>
    <property type="evidence" value="ECO:0007669"/>
    <property type="project" value="TreeGrafter"/>
</dbReference>
<comment type="similarity">
    <text evidence="2">Belongs to the C-terminally encoded plant signaling peptide (CEP) family.</text>
</comment>
<dbReference type="GO" id="GO:0048364">
    <property type="term" value="P:root development"/>
    <property type="evidence" value="ECO:0007669"/>
    <property type="project" value="InterPro"/>
</dbReference>
<keyword evidence="7" id="KW-0379">Hydroxylation</keyword>
<dbReference type="GO" id="GO:0005179">
    <property type="term" value="F:hormone activity"/>
    <property type="evidence" value="ECO:0007669"/>
    <property type="project" value="UniProtKB-KW"/>
</dbReference>
<evidence type="ECO:0000256" key="3">
    <source>
        <dbReference type="ARBA" id="ARBA00022523"/>
    </source>
</evidence>
<protein>
    <recommendedName>
        <fullName evidence="11">Encoded protein</fullName>
    </recommendedName>
</protein>
<organism evidence="9 10">
    <name type="scientific">Carya illinoinensis</name>
    <name type="common">Pecan</name>
    <dbReference type="NCBI Taxonomy" id="32201"/>
    <lineage>
        <taxon>Eukaryota</taxon>
        <taxon>Viridiplantae</taxon>
        <taxon>Streptophyta</taxon>
        <taxon>Embryophyta</taxon>
        <taxon>Tracheophyta</taxon>
        <taxon>Spermatophyta</taxon>
        <taxon>Magnoliopsida</taxon>
        <taxon>eudicotyledons</taxon>
        <taxon>Gunneridae</taxon>
        <taxon>Pentapetalae</taxon>
        <taxon>rosids</taxon>
        <taxon>fabids</taxon>
        <taxon>Fagales</taxon>
        <taxon>Juglandaceae</taxon>
        <taxon>Carya</taxon>
    </lineage>
</organism>
<evidence type="ECO:0000256" key="8">
    <source>
        <dbReference type="SAM" id="SignalP"/>
    </source>
</evidence>
<keyword evidence="6 8" id="KW-0732">Signal</keyword>
<gene>
    <name evidence="9" type="ORF">CIPAW_02G009300</name>
</gene>
<comment type="subcellular location">
    <subcellularLocation>
        <location evidence="1">Secreted</location>
        <location evidence="1">Extracellular space</location>
        <location evidence="1">Apoplast</location>
    </subcellularLocation>
</comment>
<dbReference type="EMBL" id="CM031810">
    <property type="protein sequence ID" value="KAG6663182.1"/>
    <property type="molecule type" value="Genomic_DNA"/>
</dbReference>
<accession>A0A8T1RAR8</accession>
<dbReference type="PANTHER" id="PTHR33348:SF34">
    <property type="entry name" value="ENCODED PEPTIDE-RELATED"/>
    <property type="match status" value="1"/>
</dbReference>
<dbReference type="GO" id="GO:0006995">
    <property type="term" value="P:cellular response to nitrogen starvation"/>
    <property type="evidence" value="ECO:0007669"/>
    <property type="project" value="UniProtKB-ARBA"/>
</dbReference>
<evidence type="ECO:0008006" key="11">
    <source>
        <dbReference type="Google" id="ProtNLM"/>
    </source>
</evidence>
<keyword evidence="4" id="KW-0964">Secreted</keyword>
<dbReference type="Proteomes" id="UP000811609">
    <property type="component" value="Chromosome 2"/>
</dbReference>
<dbReference type="GO" id="GO:2000280">
    <property type="term" value="P:regulation of root development"/>
    <property type="evidence" value="ECO:0007669"/>
    <property type="project" value="TreeGrafter"/>
</dbReference>
<dbReference type="PANTHER" id="PTHR33348">
    <property type="entry name" value="PRECURSOR OF CEP5"/>
    <property type="match status" value="1"/>
</dbReference>